<dbReference type="Gene3D" id="3.30.390.10">
    <property type="entry name" value="Enolase-like, N-terminal domain"/>
    <property type="match status" value="1"/>
</dbReference>
<organism evidence="9 10">
    <name type="scientific">Hymenobacter sedentarius</name>
    <dbReference type="NCBI Taxonomy" id="1411621"/>
    <lineage>
        <taxon>Bacteria</taxon>
        <taxon>Pseudomonadati</taxon>
        <taxon>Bacteroidota</taxon>
        <taxon>Cytophagia</taxon>
        <taxon>Cytophagales</taxon>
        <taxon>Hymenobacteraceae</taxon>
        <taxon>Hymenobacter</taxon>
    </lineage>
</organism>
<dbReference type="Pfam" id="PF02746">
    <property type="entry name" value="MR_MLE_N"/>
    <property type="match status" value="1"/>
</dbReference>
<feature type="active site" description="Proton acceptor; specific for (S)-substrate epimerization" evidence="5">
    <location>
        <position position="269"/>
    </location>
</feature>
<evidence type="ECO:0000256" key="3">
    <source>
        <dbReference type="ARBA" id="ARBA00022842"/>
    </source>
</evidence>
<evidence type="ECO:0000256" key="2">
    <source>
        <dbReference type="ARBA" id="ARBA00022723"/>
    </source>
</evidence>
<dbReference type="AlphaFoldDB" id="A0A0U4CMX9"/>
<dbReference type="GO" id="GO:0000287">
    <property type="term" value="F:magnesium ion binding"/>
    <property type="evidence" value="ECO:0007669"/>
    <property type="project" value="UniProtKB-ARBA"/>
</dbReference>
<gene>
    <name evidence="9" type="ORF">AUC43_05805</name>
</gene>
<dbReference type="PANTHER" id="PTHR48073:SF2">
    <property type="entry name" value="O-SUCCINYLBENZOATE SYNTHASE"/>
    <property type="match status" value="1"/>
</dbReference>
<dbReference type="InterPro" id="IPR013341">
    <property type="entry name" value="Mandelate_racemase_N_dom"/>
</dbReference>
<keyword evidence="10" id="KW-1185">Reference proteome</keyword>
<dbReference type="SUPFAM" id="SSF54826">
    <property type="entry name" value="Enolase N-terminal domain-like"/>
    <property type="match status" value="1"/>
</dbReference>
<dbReference type="GO" id="GO:0016855">
    <property type="term" value="F:racemase and epimerase activity, acting on amino acids and derivatives"/>
    <property type="evidence" value="ECO:0007669"/>
    <property type="project" value="UniProtKB-UniRule"/>
</dbReference>
<evidence type="ECO:0000256" key="6">
    <source>
        <dbReference type="PIRSR" id="PIRSR634603-3"/>
    </source>
</evidence>
<comment type="similarity">
    <text evidence="1 7">Belongs to the mandelate racemase/muconate lactonizing enzyme family.</text>
</comment>
<dbReference type="SFLD" id="SFLDG00180">
    <property type="entry name" value="muconate_cycloisomerase"/>
    <property type="match status" value="1"/>
</dbReference>
<reference evidence="9 10" key="1">
    <citation type="submission" date="2015-12" db="EMBL/GenBank/DDBJ databases">
        <authorList>
            <person name="Shamseldin A."/>
            <person name="Moawad H."/>
            <person name="Abd El-Rahim W.M."/>
            <person name="Sadowsky M.J."/>
        </authorList>
    </citation>
    <scope>NUCLEOTIDE SEQUENCE [LARGE SCALE GENOMIC DNA]</scope>
    <source>
        <strain evidence="9 10">DG5B</strain>
    </source>
</reference>
<dbReference type="EMBL" id="CP013909">
    <property type="protein sequence ID" value="ALW84638.1"/>
    <property type="molecule type" value="Genomic_DNA"/>
</dbReference>
<dbReference type="SMART" id="SM00922">
    <property type="entry name" value="MR_MLE"/>
    <property type="match status" value="1"/>
</dbReference>
<feature type="binding site" evidence="6">
    <location>
        <position position="220"/>
    </location>
    <ligand>
        <name>Mg(2+)</name>
        <dbReference type="ChEBI" id="CHEBI:18420"/>
    </ligand>
</feature>
<dbReference type="EC" id="5.1.1.-" evidence="7"/>
<dbReference type="KEGG" id="hyg:AUC43_05805"/>
<dbReference type="Proteomes" id="UP000059542">
    <property type="component" value="Chromosome"/>
</dbReference>
<dbReference type="PANTHER" id="PTHR48073">
    <property type="entry name" value="O-SUCCINYLBENZOATE SYNTHASE-RELATED"/>
    <property type="match status" value="1"/>
</dbReference>
<feature type="binding site" evidence="6">
    <location>
        <position position="245"/>
    </location>
    <ligand>
        <name>Mg(2+)</name>
        <dbReference type="ChEBI" id="CHEBI:18420"/>
    </ligand>
</feature>
<feature type="binding site" evidence="6">
    <location>
        <position position="193"/>
    </location>
    <ligand>
        <name>Mg(2+)</name>
        <dbReference type="ChEBI" id="CHEBI:18420"/>
    </ligand>
</feature>
<feature type="active site" description="Proton acceptor; specific for (R)-substrate epimerization" evidence="5">
    <location>
        <position position="165"/>
    </location>
</feature>
<dbReference type="OrthoDB" id="9775391at2"/>
<evidence type="ECO:0000313" key="9">
    <source>
        <dbReference type="EMBL" id="ALW84638.1"/>
    </source>
</evidence>
<sequence length="372" mass="40094">MLNSTIQSIEIFKLFLPLKEPFVISLGPINEVQNVVIRIRTADGCTGYGECSPYLTINGESIDTCFAVAQYLARGLHGHDALDIAGCVALMNRIIYGNSSIKSAFDMALHDVAAQHAGVPLYAYLGGHADKVLTTDMTVSLGPPGKMQADAIRFQQQGFPAIKVKLGETLEADVARIRAIREGIGPDHPLRIDANQGWHTADAAIAMLQALAPYRIDHCEEPISRHLYMDMGRVSAASPIPIMADESCGDEHDAARLIQLRACPQFNVKLGKASGLHKAQKIVELGAAAGMTLQVGGFMESRLGMTAAAHLALTNDAIHHCDFDTPLMYAEDPVVGGIQYLSQGVIDVPSTPGLGAVIDEQYLRHAEKRVFD</sequence>
<dbReference type="InterPro" id="IPR013342">
    <property type="entry name" value="Mandelate_racemase_C"/>
</dbReference>
<dbReference type="InterPro" id="IPR034603">
    <property type="entry name" value="Dipeptide_epimerase"/>
</dbReference>
<evidence type="ECO:0000256" key="4">
    <source>
        <dbReference type="ARBA" id="ARBA00023235"/>
    </source>
</evidence>
<dbReference type="GO" id="GO:0006518">
    <property type="term" value="P:peptide metabolic process"/>
    <property type="evidence" value="ECO:0007669"/>
    <property type="project" value="UniProtKB-ARBA"/>
</dbReference>
<dbReference type="InterPro" id="IPR029065">
    <property type="entry name" value="Enolase_C-like"/>
</dbReference>
<feature type="domain" description="Mandelate racemase/muconate lactonizing enzyme C-terminal" evidence="8">
    <location>
        <begin position="144"/>
        <end position="241"/>
    </location>
</feature>
<dbReference type="SFLD" id="SFLDF00009">
    <property type="entry name" value="o-succinylbenzoate_synthase"/>
    <property type="match status" value="1"/>
</dbReference>
<keyword evidence="3 6" id="KW-0460">Magnesium</keyword>
<name>A0A0U4CMX9_9BACT</name>
<dbReference type="CDD" id="cd03319">
    <property type="entry name" value="L-Ala-DL-Glu_epimerase"/>
    <property type="match status" value="1"/>
</dbReference>
<keyword evidence="4 7" id="KW-0413">Isomerase</keyword>
<protein>
    <recommendedName>
        <fullName evidence="7">Dipeptide epimerase</fullName>
        <ecNumber evidence="7">5.1.1.-</ecNumber>
    </recommendedName>
</protein>
<keyword evidence="2 6" id="KW-0479">Metal-binding</keyword>
<dbReference type="FunFam" id="3.30.390.10:FF:000009">
    <property type="entry name" value="Hydrophobic dipeptide epimerase"/>
    <property type="match status" value="1"/>
</dbReference>
<dbReference type="RefSeq" id="WP_068190951.1">
    <property type="nucleotide sequence ID" value="NZ_CP013909.1"/>
</dbReference>
<dbReference type="InterPro" id="IPR036849">
    <property type="entry name" value="Enolase-like_C_sf"/>
</dbReference>
<evidence type="ECO:0000256" key="7">
    <source>
        <dbReference type="RuleBase" id="RU366006"/>
    </source>
</evidence>
<evidence type="ECO:0000313" key="10">
    <source>
        <dbReference type="Proteomes" id="UP000059542"/>
    </source>
</evidence>
<evidence type="ECO:0000259" key="8">
    <source>
        <dbReference type="SMART" id="SM00922"/>
    </source>
</evidence>
<accession>A0A0U4CMX9</accession>
<comment type="cofactor">
    <cofactor evidence="6 7">
        <name>Mg(2+)</name>
        <dbReference type="ChEBI" id="CHEBI:18420"/>
    </cofactor>
    <text evidence="6 7">Binds 1 Mg(2+) ion per subunit.</text>
</comment>
<dbReference type="InterPro" id="IPR029017">
    <property type="entry name" value="Enolase-like_N"/>
</dbReference>
<dbReference type="SUPFAM" id="SSF51604">
    <property type="entry name" value="Enolase C-terminal domain-like"/>
    <property type="match status" value="1"/>
</dbReference>
<dbReference type="Pfam" id="PF13378">
    <property type="entry name" value="MR_MLE_C"/>
    <property type="match status" value="1"/>
</dbReference>
<dbReference type="Gene3D" id="3.20.20.120">
    <property type="entry name" value="Enolase-like C-terminal domain"/>
    <property type="match status" value="1"/>
</dbReference>
<proteinExistence type="inferred from homology"/>
<evidence type="ECO:0000256" key="5">
    <source>
        <dbReference type="PIRSR" id="PIRSR634603-1"/>
    </source>
</evidence>
<dbReference type="SFLD" id="SFLDS00001">
    <property type="entry name" value="Enolase"/>
    <property type="match status" value="1"/>
</dbReference>
<evidence type="ECO:0000256" key="1">
    <source>
        <dbReference type="ARBA" id="ARBA00008031"/>
    </source>
</evidence>